<evidence type="ECO:0000256" key="1">
    <source>
        <dbReference type="SAM" id="MobiDB-lite"/>
    </source>
</evidence>
<name>A0A0G4FYT0_9ALVE</name>
<feature type="transmembrane region" description="Helical" evidence="2">
    <location>
        <begin position="824"/>
        <end position="847"/>
    </location>
</feature>
<protein>
    <recommendedName>
        <fullName evidence="5">Transmembrane protein</fullName>
    </recommendedName>
</protein>
<feature type="compositionally biased region" description="Basic and acidic residues" evidence="1">
    <location>
        <begin position="599"/>
        <end position="634"/>
    </location>
</feature>
<feature type="transmembrane region" description="Helical" evidence="2">
    <location>
        <begin position="1033"/>
        <end position="1054"/>
    </location>
</feature>
<keyword evidence="2" id="KW-1133">Transmembrane helix</keyword>
<evidence type="ECO:0000256" key="2">
    <source>
        <dbReference type="SAM" id="Phobius"/>
    </source>
</evidence>
<feature type="transmembrane region" description="Helical" evidence="2">
    <location>
        <begin position="1302"/>
        <end position="1323"/>
    </location>
</feature>
<feature type="compositionally biased region" description="Basic and acidic residues" evidence="1">
    <location>
        <begin position="644"/>
        <end position="663"/>
    </location>
</feature>
<feature type="transmembrane region" description="Helical" evidence="2">
    <location>
        <begin position="463"/>
        <end position="483"/>
    </location>
</feature>
<dbReference type="VEuPathDB" id="CryptoDB:Cvel_19319"/>
<keyword evidence="2" id="KW-0472">Membrane</keyword>
<evidence type="ECO:0000256" key="3">
    <source>
        <dbReference type="SAM" id="SignalP"/>
    </source>
</evidence>
<feature type="transmembrane region" description="Helical" evidence="2">
    <location>
        <begin position="790"/>
        <end position="812"/>
    </location>
</feature>
<accession>A0A0G4FYT0</accession>
<feature type="compositionally biased region" description="Basic and acidic residues" evidence="1">
    <location>
        <begin position="679"/>
        <end position="701"/>
    </location>
</feature>
<evidence type="ECO:0008006" key="5">
    <source>
        <dbReference type="Google" id="ProtNLM"/>
    </source>
</evidence>
<dbReference type="PhylomeDB" id="A0A0G4FYT0"/>
<evidence type="ECO:0000313" key="4">
    <source>
        <dbReference type="EMBL" id="CEM20229.1"/>
    </source>
</evidence>
<feature type="region of interest" description="Disordered" evidence="1">
    <location>
        <begin position="1386"/>
        <end position="1410"/>
    </location>
</feature>
<feature type="transmembrane region" description="Helical" evidence="2">
    <location>
        <begin position="1268"/>
        <end position="1290"/>
    </location>
</feature>
<feature type="transmembrane region" description="Helical" evidence="2">
    <location>
        <begin position="859"/>
        <end position="876"/>
    </location>
</feature>
<organism evidence="4">
    <name type="scientific">Chromera velia CCMP2878</name>
    <dbReference type="NCBI Taxonomy" id="1169474"/>
    <lineage>
        <taxon>Eukaryota</taxon>
        <taxon>Sar</taxon>
        <taxon>Alveolata</taxon>
        <taxon>Colpodellida</taxon>
        <taxon>Chromeraceae</taxon>
        <taxon>Chromera</taxon>
    </lineage>
</organism>
<keyword evidence="2" id="KW-0812">Transmembrane</keyword>
<feature type="region of interest" description="Disordered" evidence="1">
    <location>
        <begin position="490"/>
        <end position="709"/>
    </location>
</feature>
<gene>
    <name evidence="4" type="ORF">Cvel_19319</name>
</gene>
<feature type="compositionally biased region" description="Basic and acidic residues" evidence="1">
    <location>
        <begin position="1386"/>
        <end position="1402"/>
    </location>
</feature>
<dbReference type="EMBL" id="CDMZ01000724">
    <property type="protein sequence ID" value="CEM20229.1"/>
    <property type="molecule type" value="Genomic_DNA"/>
</dbReference>
<feature type="chain" id="PRO_5005189723" description="Transmembrane protein" evidence="3">
    <location>
        <begin position="22"/>
        <end position="1410"/>
    </location>
</feature>
<feature type="compositionally biased region" description="Low complexity" evidence="1">
    <location>
        <begin position="767"/>
        <end position="777"/>
    </location>
</feature>
<feature type="transmembrane region" description="Helical" evidence="2">
    <location>
        <begin position="888"/>
        <end position="906"/>
    </location>
</feature>
<feature type="region of interest" description="Disordered" evidence="1">
    <location>
        <begin position="749"/>
        <end position="780"/>
    </location>
</feature>
<proteinExistence type="predicted"/>
<feature type="compositionally biased region" description="Basic and acidic residues" evidence="1">
    <location>
        <begin position="503"/>
        <end position="522"/>
    </location>
</feature>
<sequence length="1410" mass="156270">MRLTVCGGLLFTAAFFCLATAEMPSHALLGRTKESEREGDGERHKDVFKGRALQTGRHCGRVVSGSECGRNPDSCECKGSNDDYCGLQSNVSFVGEGGSEHFVLVRPYSSGEAGPVNLTVTLTEACEVPVDLSGLESTQIHRFHVRRSNETAIVGKGPNYHRLQCRDGSECMYWQWDSWHSASPPNCGAYFQCDNGQLTVTDRWRVTCKEYCDVPVELSGLNTDKLDPLLVRRSNETLVVSNIRPQRVYLECSGGISCHYWNSYRNDWYLASSWNCYTRLQCANGQLSVASERRLTCSANLWIFPLPSSAWLALVFCEYPELCRLLSVRQRGTHSHGPLARHLQRDVLCAVGALRTEQHQARPSPHASLQRCYVYGYECWRQILLSADPDSPSHFVRVAPEHCTMIVGCDNVNGSLTLPTSGFYRQQALSCRPTLTTSDGNASVVQEHKAAPGLPVDPSVIEIIVILGTALLVSAGVALFLFFRSRRPPSLKIGPPSGTSEGDNGKDEGDRGNEERPGGLERDAEEALPSPPEQRPPLLLHDDPLTGASPPSSVVGSEGDSVKGNADERGGGVTGGRGLRRAGDETDRASWTSSVARSFLREEVEGERGKSETNEKAGCREDERCLPELQRARMTEGAGASDSGRQEEERGDERPLHTVEHSCLRVGEGASSLVSRTQKKQEGRYLKTEEEEGGFREKEEGINEGGQRQEVAEDIKSVDASLHSQQKAETRRYFFLSLEIGLPPSSIVLPSESGNSQPRDSDSPGACLPTPTSSSRSCPRRRWRCCPRGLVLYFDETPIAVLFSSLISYSALSVPLFKLLSAGSLSFSIFILFIVLSVPIVLQLVGLLFPVRSRHDSRIAWAGFLPAAAVAAYIGSPMLASGNNLEFLGIWLFISVILTITSYPFIRRLLPRGLSRREAEAFLRFHGKVKGGLTGGQGGEGGDVKINDSQSGLADAESVSEAGFGCTRLVFVPTSSEELNRLWWHGKRAGGSGGGRGYRVGGALAGLFRGVFAFLSCRRLSFPSPPRLENARLALAVMTCLSFFAFLVLFSFGFRLRVSFPAVSPRYPDRPTLVEAQSCHQQLYGSDGDPWWYEQRTEYRTEFPCTVSTMPSDFSEDYWHDLFSDWADFFDYDNYVIDIGPFILHFGPFPGWEQNFFVALPKPGGSEIPFRKCSNLRRQYFDGKLFKKMNKELWEAKHCHARTWNRWDQSKKVCGLWRDVVPWVCTSVTTPLYSLVVLILSPVVFVNIPLMHVALVNPHSFRTSLRRYFLAIFCVICEVVVVFAVARGYARQRAENFGRMRTVGRAFLFLFLSMAPVGILIVWKMVRLVVGRSPFGVCRRWRVSDLEGERKSVCKIEPEKVMSSTGRNRKFVSRDSTLTDENLMEREGGVAEKGGEGNHERGLGGGVGIL</sequence>
<feature type="transmembrane region" description="Helical" evidence="2">
    <location>
        <begin position="1232"/>
        <end position="1256"/>
    </location>
</feature>
<keyword evidence="3" id="KW-0732">Signal</keyword>
<reference evidence="4" key="1">
    <citation type="submission" date="2014-11" db="EMBL/GenBank/DDBJ databases">
        <authorList>
            <person name="Otto D Thomas"/>
            <person name="Naeem Raeece"/>
        </authorList>
    </citation>
    <scope>NUCLEOTIDE SEQUENCE</scope>
</reference>
<feature type="signal peptide" evidence="3">
    <location>
        <begin position="1"/>
        <end position="21"/>
    </location>
</feature>